<dbReference type="FunFam" id="3.30.160.60:FF:000624">
    <property type="entry name" value="zinc finger protein 697"/>
    <property type="match status" value="1"/>
</dbReference>
<feature type="domain" description="C2H2-type" evidence="7">
    <location>
        <begin position="273"/>
        <end position="296"/>
    </location>
</feature>
<gene>
    <name evidence="8" type="ORF">CEXT_266051</name>
</gene>
<dbReference type="GO" id="GO:0008270">
    <property type="term" value="F:zinc ion binding"/>
    <property type="evidence" value="ECO:0007669"/>
    <property type="project" value="UniProtKB-KW"/>
</dbReference>
<organism evidence="8 9">
    <name type="scientific">Caerostris extrusa</name>
    <name type="common">Bark spider</name>
    <name type="synonym">Caerostris bankana</name>
    <dbReference type="NCBI Taxonomy" id="172846"/>
    <lineage>
        <taxon>Eukaryota</taxon>
        <taxon>Metazoa</taxon>
        <taxon>Ecdysozoa</taxon>
        <taxon>Arthropoda</taxon>
        <taxon>Chelicerata</taxon>
        <taxon>Arachnida</taxon>
        <taxon>Araneae</taxon>
        <taxon>Araneomorphae</taxon>
        <taxon>Entelegynae</taxon>
        <taxon>Araneoidea</taxon>
        <taxon>Araneidae</taxon>
        <taxon>Caerostris</taxon>
    </lineage>
</organism>
<dbReference type="FunFam" id="3.30.160.60:FF:002343">
    <property type="entry name" value="Zinc finger protein 33A"/>
    <property type="match status" value="2"/>
</dbReference>
<keyword evidence="9" id="KW-1185">Reference proteome</keyword>
<comment type="caution">
    <text evidence="8">The sequence shown here is derived from an EMBL/GenBank/DDBJ whole genome shotgun (WGS) entry which is preliminary data.</text>
</comment>
<dbReference type="Gene3D" id="3.30.160.60">
    <property type="entry name" value="Classic Zinc Finger"/>
    <property type="match status" value="4"/>
</dbReference>
<dbReference type="Proteomes" id="UP001054945">
    <property type="component" value="Unassembled WGS sequence"/>
</dbReference>
<evidence type="ECO:0000256" key="5">
    <source>
        <dbReference type="PROSITE-ProRule" id="PRU00042"/>
    </source>
</evidence>
<feature type="compositionally biased region" description="Low complexity" evidence="6">
    <location>
        <begin position="158"/>
        <end position="179"/>
    </location>
</feature>
<feature type="compositionally biased region" description="Polar residues" evidence="6">
    <location>
        <begin position="36"/>
        <end position="55"/>
    </location>
</feature>
<dbReference type="PANTHER" id="PTHR23235">
    <property type="entry name" value="KRUEPPEL-LIKE TRANSCRIPTION FACTOR"/>
    <property type="match status" value="1"/>
</dbReference>
<evidence type="ECO:0000256" key="3">
    <source>
        <dbReference type="ARBA" id="ARBA00022771"/>
    </source>
</evidence>
<feature type="domain" description="C2H2-type" evidence="7">
    <location>
        <begin position="217"/>
        <end position="244"/>
    </location>
</feature>
<dbReference type="InterPro" id="IPR013087">
    <property type="entry name" value="Znf_C2H2_type"/>
</dbReference>
<feature type="domain" description="C2H2-type" evidence="7">
    <location>
        <begin position="245"/>
        <end position="272"/>
    </location>
</feature>
<feature type="region of interest" description="Disordered" evidence="6">
    <location>
        <begin position="150"/>
        <end position="184"/>
    </location>
</feature>
<evidence type="ECO:0000256" key="2">
    <source>
        <dbReference type="ARBA" id="ARBA00022737"/>
    </source>
</evidence>
<evidence type="ECO:0000313" key="9">
    <source>
        <dbReference type="Proteomes" id="UP001054945"/>
    </source>
</evidence>
<dbReference type="Pfam" id="PF00096">
    <property type="entry name" value="zf-C2H2"/>
    <property type="match status" value="4"/>
</dbReference>
<dbReference type="SUPFAM" id="SSF57667">
    <property type="entry name" value="beta-beta-alpha zinc fingers"/>
    <property type="match status" value="2"/>
</dbReference>
<reference evidence="8 9" key="1">
    <citation type="submission" date="2021-06" db="EMBL/GenBank/DDBJ databases">
        <title>Caerostris extrusa draft genome.</title>
        <authorList>
            <person name="Kono N."/>
            <person name="Arakawa K."/>
        </authorList>
    </citation>
    <scope>NUCLEOTIDE SEQUENCE [LARGE SCALE GENOMIC DNA]</scope>
</reference>
<sequence length="314" mass="35169">MSADERKADSFGETFKDEAEDPELFENLRRTEVGRNMQNRPGTGNATSSEPSSSPFHRMSGPRNPMSFDMGAEGGQNALRSSDNVHQSADYFFSQRTSNKRKISNTNDSLTGCRVWNKKMRYCETNPNEISCQPLDLSIRGASYKTDGIIGGEKSSCEKTQSSTSASSAEGSSSALSSSKKSREQGKKHVCPVCNKEFPFLSKLKAHMPTHTGEKPFMCDTCKRAFSVPSNLRRHKRTHTGEKPYVCNTCKTAFSDPSALMRHVRTHTGQKSYICEICQQTFTQSSHLKSHKNIHSEINLHCDYCDFETLHKNH</sequence>
<dbReference type="AlphaFoldDB" id="A0AAV4TUQ9"/>
<keyword evidence="4" id="KW-0862">Zinc</keyword>
<keyword evidence="2" id="KW-0677">Repeat</keyword>
<evidence type="ECO:0000256" key="6">
    <source>
        <dbReference type="SAM" id="MobiDB-lite"/>
    </source>
</evidence>
<accession>A0AAV4TUQ9</accession>
<dbReference type="GO" id="GO:0006355">
    <property type="term" value="P:regulation of DNA-templated transcription"/>
    <property type="evidence" value="ECO:0007669"/>
    <property type="project" value="UniProtKB-ARBA"/>
</dbReference>
<keyword evidence="1" id="KW-0479">Metal-binding</keyword>
<dbReference type="InterPro" id="IPR036236">
    <property type="entry name" value="Znf_C2H2_sf"/>
</dbReference>
<keyword evidence="3 5" id="KW-0863">Zinc-finger</keyword>
<protein>
    <recommendedName>
        <fullName evidence="7">C2H2-type domain-containing protein</fullName>
    </recommendedName>
</protein>
<dbReference type="PROSITE" id="PS50157">
    <property type="entry name" value="ZINC_FINGER_C2H2_2"/>
    <property type="match status" value="4"/>
</dbReference>
<dbReference type="PROSITE" id="PS00028">
    <property type="entry name" value="ZINC_FINGER_C2H2_1"/>
    <property type="match status" value="4"/>
</dbReference>
<proteinExistence type="predicted"/>
<feature type="compositionally biased region" description="Basic and acidic residues" evidence="6">
    <location>
        <begin position="1"/>
        <end position="17"/>
    </location>
</feature>
<evidence type="ECO:0000259" key="7">
    <source>
        <dbReference type="PROSITE" id="PS50157"/>
    </source>
</evidence>
<feature type="domain" description="C2H2-type" evidence="7">
    <location>
        <begin position="189"/>
        <end position="216"/>
    </location>
</feature>
<feature type="region of interest" description="Disordered" evidence="6">
    <location>
        <begin position="1"/>
        <end position="80"/>
    </location>
</feature>
<evidence type="ECO:0000313" key="8">
    <source>
        <dbReference type="EMBL" id="GIY50078.1"/>
    </source>
</evidence>
<evidence type="ECO:0000256" key="4">
    <source>
        <dbReference type="ARBA" id="ARBA00022833"/>
    </source>
</evidence>
<dbReference type="EMBL" id="BPLR01011936">
    <property type="protein sequence ID" value="GIY50078.1"/>
    <property type="molecule type" value="Genomic_DNA"/>
</dbReference>
<dbReference type="PANTHER" id="PTHR23235:SF120">
    <property type="entry name" value="KRUPPEL-LIKE FACTOR 15"/>
    <property type="match status" value="1"/>
</dbReference>
<evidence type="ECO:0000256" key="1">
    <source>
        <dbReference type="ARBA" id="ARBA00022723"/>
    </source>
</evidence>
<dbReference type="SMART" id="SM00355">
    <property type="entry name" value="ZnF_C2H2"/>
    <property type="match status" value="4"/>
</dbReference>
<name>A0AAV4TUQ9_CAEEX</name>